<keyword evidence="2" id="KW-1133">Transmembrane helix</keyword>
<evidence type="ECO:0000313" key="4">
    <source>
        <dbReference type="Proteomes" id="UP000319257"/>
    </source>
</evidence>
<feature type="compositionally biased region" description="Polar residues" evidence="1">
    <location>
        <begin position="134"/>
        <end position="148"/>
    </location>
</feature>
<dbReference type="OrthoDB" id="3549921at2759"/>
<dbReference type="Proteomes" id="UP000319257">
    <property type="component" value="Unassembled WGS sequence"/>
</dbReference>
<evidence type="ECO:0008006" key="5">
    <source>
        <dbReference type="Google" id="ProtNLM"/>
    </source>
</evidence>
<feature type="compositionally biased region" description="Low complexity" evidence="1">
    <location>
        <begin position="81"/>
        <end position="92"/>
    </location>
</feature>
<proteinExistence type="predicted"/>
<dbReference type="SUPFAM" id="SSF89372">
    <property type="entry name" value="Fucose-specific lectin"/>
    <property type="match status" value="1"/>
</dbReference>
<evidence type="ECO:0000256" key="2">
    <source>
        <dbReference type="SAM" id="Phobius"/>
    </source>
</evidence>
<keyword evidence="2" id="KW-0472">Membrane</keyword>
<reference evidence="3 4" key="1">
    <citation type="submission" date="2019-06" db="EMBL/GenBank/DDBJ databases">
        <title>Draft genome sequence of the filamentous fungus Phialemoniopsis curvata isolated from diesel fuel.</title>
        <authorList>
            <person name="Varaljay V.A."/>
            <person name="Lyon W.J."/>
            <person name="Crouch A.L."/>
            <person name="Drake C.E."/>
            <person name="Hollomon J.M."/>
            <person name="Nadeau L.J."/>
            <person name="Nunn H.S."/>
            <person name="Stevenson B.S."/>
            <person name="Bojanowski C.L."/>
            <person name="Crookes-Goodson W.J."/>
        </authorList>
    </citation>
    <scope>NUCLEOTIDE SEQUENCE [LARGE SCALE GENOMIC DNA]</scope>
    <source>
        <strain evidence="3 4">D216</strain>
    </source>
</reference>
<dbReference type="EMBL" id="SKBQ01000082">
    <property type="protein sequence ID" value="TPX08016.1"/>
    <property type="molecule type" value="Genomic_DNA"/>
</dbReference>
<sequence length="544" mass="58461">MQETVQPWKSVWPAPAGTADQAASIPQDLSKEEMTNQRSFGSHASNTKGRIVHIKKTALLSEMSQEWLQQQQQEAGRMQVSSSNSTESSTGSIMNSSDVSYKRDNGFSTEKELVPLPEKEVVPVPEKEVALSSLPETCSSSADPSSAAQKEVVEQPEARASRYWSRSRRRCFILAGLSVLLLALALGLGLGLGLAAKRRRSGAPEPRLHALSRVSATNWTDPGGFDHQAVFYQGPSKAILLSLWDSQNETWSAAVNVSRIAANMSGNPAIAIDILPGTALAAASLSLGDYFELNIYYQSSQMFLYELYTHDPLGGAWTLGSPTWAVPTLNGSGLAAYHKPCGPPVPGVCTVDNTTMYVVYQDDDPKRKSSSEHPVRMLNRTGYSWHRGFEIVLPGEPVGGTDVAAVPVATSKNGSAGLAFMFDSAQDSVRLLQAQGLGKNWTQDTIVNDVPTDPPPRIAAMSYGEFAFTETLVGVLDKAGAIATYVSGKKQDLDLGALANQKFSALSLGLNMRAFGIVDDNIAEFSFTSRNPTAWSLVGNVLPG</sequence>
<evidence type="ECO:0000256" key="1">
    <source>
        <dbReference type="SAM" id="MobiDB-lite"/>
    </source>
</evidence>
<feature type="region of interest" description="Disordered" evidence="1">
    <location>
        <begin position="1"/>
        <end position="25"/>
    </location>
</feature>
<comment type="caution">
    <text evidence="3">The sequence shown here is derived from an EMBL/GenBank/DDBJ whole genome shotgun (WGS) entry which is preliminary data.</text>
</comment>
<protein>
    <recommendedName>
        <fullName evidence="5">Fucose-specific lectin</fullName>
    </recommendedName>
</protein>
<organism evidence="3 4">
    <name type="scientific">Thyridium curvatum</name>
    <dbReference type="NCBI Taxonomy" id="1093900"/>
    <lineage>
        <taxon>Eukaryota</taxon>
        <taxon>Fungi</taxon>
        <taxon>Dikarya</taxon>
        <taxon>Ascomycota</taxon>
        <taxon>Pezizomycotina</taxon>
        <taxon>Sordariomycetes</taxon>
        <taxon>Sordariomycetidae</taxon>
        <taxon>Thyridiales</taxon>
        <taxon>Thyridiaceae</taxon>
        <taxon>Thyridium</taxon>
    </lineage>
</organism>
<accession>A0A507AN26</accession>
<dbReference type="GeneID" id="41977794"/>
<name>A0A507AN26_9PEZI</name>
<feature type="region of interest" description="Disordered" evidence="1">
    <location>
        <begin position="132"/>
        <end position="154"/>
    </location>
</feature>
<keyword evidence="2" id="KW-0812">Transmembrane</keyword>
<evidence type="ECO:0000313" key="3">
    <source>
        <dbReference type="EMBL" id="TPX08016.1"/>
    </source>
</evidence>
<keyword evidence="4" id="KW-1185">Reference proteome</keyword>
<dbReference type="AlphaFoldDB" id="A0A507AN26"/>
<dbReference type="InParanoid" id="A0A507AN26"/>
<feature type="transmembrane region" description="Helical" evidence="2">
    <location>
        <begin position="171"/>
        <end position="196"/>
    </location>
</feature>
<dbReference type="Gene3D" id="2.120.10.70">
    <property type="entry name" value="Fucose-specific lectin"/>
    <property type="match status" value="1"/>
</dbReference>
<feature type="region of interest" description="Disordered" evidence="1">
    <location>
        <begin position="68"/>
        <end position="101"/>
    </location>
</feature>
<dbReference type="RefSeq" id="XP_030989727.1">
    <property type="nucleotide sequence ID" value="XM_031132955.1"/>
</dbReference>
<gene>
    <name evidence="3" type="ORF">E0L32_010347</name>
</gene>